<proteinExistence type="predicted"/>
<evidence type="ECO:0000313" key="2">
    <source>
        <dbReference type="EMBL" id="POH26207.1"/>
    </source>
</evidence>
<protein>
    <recommendedName>
        <fullName evidence="4">HdeD family acid-resistance protein</fullName>
    </recommendedName>
</protein>
<comment type="caution">
    <text evidence="2">The sequence shown here is derived from an EMBL/GenBank/DDBJ whole genome shotgun (WGS) entry which is preliminary data.</text>
</comment>
<dbReference type="GO" id="GO:0005886">
    <property type="term" value="C:plasma membrane"/>
    <property type="evidence" value="ECO:0007669"/>
    <property type="project" value="TreeGrafter"/>
</dbReference>
<dbReference type="Proteomes" id="UP000237511">
    <property type="component" value="Unassembled WGS sequence"/>
</dbReference>
<dbReference type="EMBL" id="LODU01000072">
    <property type="protein sequence ID" value="POH26207.1"/>
    <property type="molecule type" value="Genomic_DNA"/>
</dbReference>
<keyword evidence="1" id="KW-0812">Transmembrane</keyword>
<feature type="transmembrane region" description="Helical" evidence="1">
    <location>
        <begin position="17"/>
        <end position="39"/>
    </location>
</feature>
<dbReference type="InterPro" id="IPR005325">
    <property type="entry name" value="DUF308_memb"/>
</dbReference>
<dbReference type="AlphaFoldDB" id="A0A2S3YHJ7"/>
<feature type="transmembrane region" description="Helical" evidence="1">
    <location>
        <begin position="98"/>
        <end position="119"/>
    </location>
</feature>
<dbReference type="PANTHER" id="PTHR34989:SF1">
    <property type="entry name" value="PROTEIN HDED"/>
    <property type="match status" value="1"/>
</dbReference>
<name>A0A2S3YHJ7_9HYPH</name>
<accession>A0A2S3YHJ7</accession>
<keyword evidence="1" id="KW-1133">Transmembrane helix</keyword>
<dbReference type="Pfam" id="PF03729">
    <property type="entry name" value="DUF308"/>
    <property type="match status" value="1"/>
</dbReference>
<gene>
    <name evidence="2" type="ORF">ATY31_24525</name>
</gene>
<feature type="transmembrane region" description="Helical" evidence="1">
    <location>
        <begin position="73"/>
        <end position="92"/>
    </location>
</feature>
<reference evidence="2 3" key="1">
    <citation type="journal article" date="2014" name="Syst. Appl. Microbiol.">
        <title>Microsymbionts of Phaseolus vulgaris in acid and alkaline soils of Mexico.</title>
        <authorList>
            <person name="Verastegui-Valdes M.M."/>
            <person name="Zhang Y.J."/>
            <person name="Rivera-Orduna F.N."/>
            <person name="Cheng H.P."/>
            <person name="Sui X.H."/>
            <person name="Wang E.T."/>
        </authorList>
    </citation>
    <scope>NUCLEOTIDE SEQUENCE [LARGE SCALE GENOMIC DNA]</scope>
    <source>
        <strain evidence="2 3">FG01</strain>
    </source>
</reference>
<dbReference type="PANTHER" id="PTHR34989">
    <property type="entry name" value="PROTEIN HDED"/>
    <property type="match status" value="1"/>
</dbReference>
<feature type="transmembrane region" description="Helical" evidence="1">
    <location>
        <begin position="45"/>
        <end position="61"/>
    </location>
</feature>
<sequence length="182" mass="19122">MTNTFDPSGRQTVAGKWGWFVALGVLLIMAGGIAFGNLLMATVASVYYVGLIMLIGGLLNLAQAYQVKDWGGFLFWVLSGGLYAAAGLFAFVNPLLASSILTILMAMALIVAGAFRIWVGFRLSPLGGWGWIVIGGLVTLIAGLVIAAGWPVDSLWILGLFLAVDLVMQGLALIAFGVLVKS</sequence>
<organism evidence="2 3">
    <name type="scientific">Sinorhizobium americanum</name>
    <dbReference type="NCBI Taxonomy" id="194963"/>
    <lineage>
        <taxon>Bacteria</taxon>
        <taxon>Pseudomonadati</taxon>
        <taxon>Pseudomonadota</taxon>
        <taxon>Alphaproteobacteria</taxon>
        <taxon>Hyphomicrobiales</taxon>
        <taxon>Rhizobiaceae</taxon>
        <taxon>Sinorhizobium/Ensifer group</taxon>
        <taxon>Sinorhizobium</taxon>
    </lineage>
</organism>
<feature type="transmembrane region" description="Helical" evidence="1">
    <location>
        <begin position="156"/>
        <end position="180"/>
    </location>
</feature>
<evidence type="ECO:0000256" key="1">
    <source>
        <dbReference type="SAM" id="Phobius"/>
    </source>
</evidence>
<dbReference type="InterPro" id="IPR052712">
    <property type="entry name" value="Acid_resist_chaperone_HdeD"/>
</dbReference>
<feature type="transmembrane region" description="Helical" evidence="1">
    <location>
        <begin position="131"/>
        <end position="150"/>
    </location>
</feature>
<evidence type="ECO:0000313" key="3">
    <source>
        <dbReference type="Proteomes" id="UP000237511"/>
    </source>
</evidence>
<keyword evidence="1" id="KW-0472">Membrane</keyword>
<evidence type="ECO:0008006" key="4">
    <source>
        <dbReference type="Google" id="ProtNLM"/>
    </source>
</evidence>
<dbReference type="RefSeq" id="WP_037413474.1">
    <property type="nucleotide sequence ID" value="NZ_LODU01000072.1"/>
</dbReference>